<keyword evidence="1" id="KW-0175">Coiled coil</keyword>
<comment type="caution">
    <text evidence="3">The sequence shown here is derived from an EMBL/GenBank/DDBJ whole genome shotgun (WGS) entry which is preliminary data.</text>
</comment>
<evidence type="ECO:0000313" key="4">
    <source>
        <dbReference type="Proteomes" id="UP000664132"/>
    </source>
</evidence>
<keyword evidence="2" id="KW-1133">Transmembrane helix</keyword>
<gene>
    <name evidence="3" type="ORF">IFR04_009557</name>
</gene>
<name>A0A8H7W6P1_9HELO</name>
<sequence>MADFALQDNLVQALFLAPLFVWMEVLFKLGYRPELRKRLEEGVRKELRRLAVAKEEKRLRDAEANAGEKKGEM</sequence>
<feature type="coiled-coil region" evidence="1">
    <location>
        <begin position="36"/>
        <end position="72"/>
    </location>
</feature>
<reference evidence="3" key="1">
    <citation type="submission" date="2021-02" db="EMBL/GenBank/DDBJ databases">
        <title>Genome sequence Cadophora malorum strain M34.</title>
        <authorList>
            <person name="Stefanovic E."/>
            <person name="Vu D."/>
            <person name="Scully C."/>
            <person name="Dijksterhuis J."/>
            <person name="Roader J."/>
            <person name="Houbraken J."/>
        </authorList>
    </citation>
    <scope>NUCLEOTIDE SEQUENCE</scope>
    <source>
        <strain evidence="3">M34</strain>
    </source>
</reference>
<feature type="transmembrane region" description="Helical" evidence="2">
    <location>
        <begin position="12"/>
        <end position="31"/>
    </location>
</feature>
<proteinExistence type="predicted"/>
<dbReference type="EMBL" id="JAFJYH010000158">
    <property type="protein sequence ID" value="KAG4417342.1"/>
    <property type="molecule type" value="Genomic_DNA"/>
</dbReference>
<accession>A0A8H7W6P1</accession>
<evidence type="ECO:0000313" key="3">
    <source>
        <dbReference type="EMBL" id="KAG4417342.1"/>
    </source>
</evidence>
<protein>
    <submittedName>
        <fullName evidence="3">Uncharacterized protein</fullName>
    </submittedName>
</protein>
<dbReference type="OrthoDB" id="2124888at2759"/>
<keyword evidence="4" id="KW-1185">Reference proteome</keyword>
<evidence type="ECO:0000256" key="2">
    <source>
        <dbReference type="SAM" id="Phobius"/>
    </source>
</evidence>
<organism evidence="3 4">
    <name type="scientific">Cadophora malorum</name>
    <dbReference type="NCBI Taxonomy" id="108018"/>
    <lineage>
        <taxon>Eukaryota</taxon>
        <taxon>Fungi</taxon>
        <taxon>Dikarya</taxon>
        <taxon>Ascomycota</taxon>
        <taxon>Pezizomycotina</taxon>
        <taxon>Leotiomycetes</taxon>
        <taxon>Helotiales</taxon>
        <taxon>Ploettnerulaceae</taxon>
        <taxon>Cadophora</taxon>
    </lineage>
</organism>
<evidence type="ECO:0000256" key="1">
    <source>
        <dbReference type="SAM" id="Coils"/>
    </source>
</evidence>
<dbReference type="AlphaFoldDB" id="A0A8H7W6P1"/>
<keyword evidence="2" id="KW-0472">Membrane</keyword>
<dbReference type="Proteomes" id="UP000664132">
    <property type="component" value="Unassembled WGS sequence"/>
</dbReference>
<keyword evidence="2" id="KW-0812">Transmembrane</keyword>